<evidence type="ECO:0000313" key="3">
    <source>
        <dbReference type="Proteomes" id="UP000176751"/>
    </source>
</evidence>
<evidence type="ECO:0000256" key="1">
    <source>
        <dbReference type="SAM" id="MobiDB-lite"/>
    </source>
</evidence>
<dbReference type="Proteomes" id="UP000176751">
    <property type="component" value="Unassembled WGS sequence"/>
</dbReference>
<gene>
    <name evidence="2" type="ORF">A2196_05205</name>
</gene>
<protein>
    <submittedName>
        <fullName evidence="2">Uncharacterized protein</fullName>
    </submittedName>
</protein>
<evidence type="ECO:0000313" key="2">
    <source>
        <dbReference type="EMBL" id="OGE03170.1"/>
    </source>
</evidence>
<sequence length="164" mass="19036">MERRKFLKLVRLLAIVGGLKATDKIFHWERASIDRELAIRFNERFDAFYPKMFPEGTPEEEMLVPDELMWGRGFDINDQNGYGRVALVKRPDCRRGVLAYIPCEKSPMELTTLGKDIIIRKNIALAKESIDRLWQQIESAWENRLNPPVQTPQPGIPLKPCLEN</sequence>
<proteinExistence type="predicted"/>
<dbReference type="AlphaFoldDB" id="A0A1F5HGB8"/>
<reference evidence="2 3" key="1">
    <citation type="journal article" date="2016" name="Nat. Commun.">
        <title>Thousands of microbial genomes shed light on interconnected biogeochemical processes in an aquifer system.</title>
        <authorList>
            <person name="Anantharaman K."/>
            <person name="Brown C.T."/>
            <person name="Hug L.A."/>
            <person name="Sharon I."/>
            <person name="Castelle C.J."/>
            <person name="Probst A.J."/>
            <person name="Thomas B.C."/>
            <person name="Singh A."/>
            <person name="Wilkins M.J."/>
            <person name="Karaoz U."/>
            <person name="Brodie E.L."/>
            <person name="Williams K.H."/>
            <person name="Hubbard S.S."/>
            <person name="Banfield J.F."/>
        </authorList>
    </citation>
    <scope>NUCLEOTIDE SEQUENCE [LARGE SCALE GENOMIC DNA]</scope>
</reference>
<comment type="caution">
    <text evidence="2">The sequence shown here is derived from an EMBL/GenBank/DDBJ whole genome shotgun (WGS) entry which is preliminary data.</text>
</comment>
<accession>A0A1F5HGB8</accession>
<name>A0A1F5HGB8_9BACT</name>
<organism evidence="2 3">
    <name type="scientific">Candidatus Curtissbacteria bacterium RIFOXYA1_FULL_41_14</name>
    <dbReference type="NCBI Taxonomy" id="1797737"/>
    <lineage>
        <taxon>Bacteria</taxon>
        <taxon>Candidatus Curtissiibacteriota</taxon>
    </lineage>
</organism>
<dbReference type="EMBL" id="MFCA01000002">
    <property type="protein sequence ID" value="OGE03170.1"/>
    <property type="molecule type" value="Genomic_DNA"/>
</dbReference>
<feature type="region of interest" description="Disordered" evidence="1">
    <location>
        <begin position="145"/>
        <end position="164"/>
    </location>
</feature>